<dbReference type="InterPro" id="IPR040249">
    <property type="entry name" value="Ricin_B-like_lectin_EULS3-like"/>
</dbReference>
<dbReference type="GO" id="GO:0008270">
    <property type="term" value="F:zinc ion binding"/>
    <property type="evidence" value="ECO:0007669"/>
    <property type="project" value="InterPro"/>
</dbReference>
<dbReference type="InterPro" id="IPR025836">
    <property type="entry name" value="Zn_knuckle_CX2CX4HX4C"/>
</dbReference>
<feature type="domain" description="Zinc knuckle CX2CX4HX4C" evidence="2">
    <location>
        <begin position="67"/>
        <end position="113"/>
    </location>
</feature>
<dbReference type="EMBL" id="AWUE01012524">
    <property type="protein sequence ID" value="OMP08986.1"/>
    <property type="molecule type" value="Genomic_DNA"/>
</dbReference>
<dbReference type="SUPFAM" id="SSF50370">
    <property type="entry name" value="Ricin B-like lectins"/>
    <property type="match status" value="1"/>
</dbReference>
<sequence>MAHNVNSVPNGHRMPIWVQLWDLPLEYQIPTVATRLAENAGLQVITVDWADVIPRNITFMRVQVLIDRLEPLVAGTFMQQDDGVVIWVEFRYETNSQVCLTCGIIGHTHPNCPHNKWEIEEMITERLNRVDERLGELRFDQRNLLYTPNIRAFRNGESSRSTKNVLYVEHNNRRANHNGDQSRIRSFRIEDELNGNSTRIIFDRNTGAYITIDQPPLDLGFMMDRFPLPVVDLRGLIRQPQPPLAEEEQDPVIVIDPEIGNNIDHDGGGGGSQQPGQGLFNNSLAELTNKPTFKVYCKANPNLFLTIRNGWVILAPADPSNQFQHWYKDDKFGTMVKDEKGFTSFALVNKVTGQALKHSVEPTKPVQLIAYNANDVDESILWSQGEDRGDDGYKRIRKDARCYGASIS</sequence>
<gene>
    <name evidence="3" type="ORF">COLO4_05925</name>
</gene>
<organism evidence="3 4">
    <name type="scientific">Corchorus olitorius</name>
    <dbReference type="NCBI Taxonomy" id="93759"/>
    <lineage>
        <taxon>Eukaryota</taxon>
        <taxon>Viridiplantae</taxon>
        <taxon>Streptophyta</taxon>
        <taxon>Embryophyta</taxon>
        <taxon>Tracheophyta</taxon>
        <taxon>Spermatophyta</taxon>
        <taxon>Magnoliopsida</taxon>
        <taxon>eudicotyledons</taxon>
        <taxon>Gunneridae</taxon>
        <taxon>Pentapetalae</taxon>
        <taxon>rosids</taxon>
        <taxon>malvids</taxon>
        <taxon>Malvales</taxon>
        <taxon>Malvaceae</taxon>
        <taxon>Grewioideae</taxon>
        <taxon>Apeibeae</taxon>
        <taxon>Corchorus</taxon>
    </lineage>
</organism>
<dbReference type="PANTHER" id="PTHR31257">
    <property type="entry name" value="RICIN B-LIKE LECTIN EULS3"/>
    <property type="match status" value="1"/>
</dbReference>
<reference evidence="4" key="1">
    <citation type="submission" date="2013-09" db="EMBL/GenBank/DDBJ databases">
        <title>Corchorus olitorius genome sequencing.</title>
        <authorList>
            <person name="Alam M."/>
            <person name="Haque M.S."/>
            <person name="Islam M.S."/>
            <person name="Emdad E.M."/>
            <person name="Islam M.M."/>
            <person name="Ahmed B."/>
            <person name="Halim A."/>
            <person name="Hossen Q.M.M."/>
            <person name="Hossain M.Z."/>
            <person name="Ahmed R."/>
            <person name="Khan M.M."/>
            <person name="Islam R."/>
            <person name="Rashid M.M."/>
            <person name="Khan S.A."/>
            <person name="Rahman M.S."/>
            <person name="Alam M."/>
            <person name="Yahiya A.S."/>
            <person name="Khan M.S."/>
            <person name="Azam M.S."/>
            <person name="Haque T."/>
            <person name="Lashkar M.Z.H."/>
            <person name="Akhand A.I."/>
            <person name="Morshed G."/>
            <person name="Roy S."/>
            <person name="Uddin K.S."/>
            <person name="Rabeya T."/>
            <person name="Hossain A.S."/>
            <person name="Chowdhury A."/>
            <person name="Snigdha A.R."/>
            <person name="Mortoza M.S."/>
            <person name="Matin S.A."/>
            <person name="Hoque S.M.E."/>
            <person name="Islam M.K."/>
            <person name="Roy D.K."/>
            <person name="Haider R."/>
            <person name="Moosa M.M."/>
            <person name="Elias S.M."/>
            <person name="Hasan A.M."/>
            <person name="Jahan S."/>
            <person name="Shafiuddin M."/>
            <person name="Mahmood N."/>
            <person name="Shommy N.S."/>
        </authorList>
    </citation>
    <scope>NUCLEOTIDE SEQUENCE [LARGE SCALE GENOMIC DNA]</scope>
    <source>
        <strain evidence="4">cv. O-4</strain>
    </source>
</reference>
<feature type="region of interest" description="Disordered" evidence="1">
    <location>
        <begin position="262"/>
        <end position="281"/>
    </location>
</feature>
<keyword evidence="4" id="KW-1185">Reference proteome</keyword>
<name>A0A1R3KPG8_9ROSI</name>
<evidence type="ECO:0000313" key="3">
    <source>
        <dbReference type="EMBL" id="OMP08986.1"/>
    </source>
</evidence>
<dbReference type="Proteomes" id="UP000187203">
    <property type="component" value="Unassembled WGS sequence"/>
</dbReference>
<dbReference type="InterPro" id="IPR036875">
    <property type="entry name" value="Znf_CCHC_sf"/>
</dbReference>
<dbReference type="InterPro" id="IPR035992">
    <property type="entry name" value="Ricin_B-like_lectins"/>
</dbReference>
<dbReference type="STRING" id="93759.A0A1R3KPG8"/>
<dbReference type="OrthoDB" id="1751950at2759"/>
<dbReference type="PANTHER" id="PTHR31257:SF2">
    <property type="entry name" value="RICIN B-LIKE LECTIN EULS3"/>
    <property type="match status" value="1"/>
</dbReference>
<dbReference type="GO" id="GO:0003676">
    <property type="term" value="F:nucleic acid binding"/>
    <property type="evidence" value="ECO:0007669"/>
    <property type="project" value="InterPro"/>
</dbReference>
<protein>
    <recommendedName>
        <fullName evidence="2">Zinc knuckle CX2CX4HX4C domain-containing protein</fullName>
    </recommendedName>
</protein>
<proteinExistence type="predicted"/>
<dbReference type="SUPFAM" id="SSF57756">
    <property type="entry name" value="Retrovirus zinc finger-like domains"/>
    <property type="match status" value="1"/>
</dbReference>
<evidence type="ECO:0000259" key="2">
    <source>
        <dbReference type="Pfam" id="PF14392"/>
    </source>
</evidence>
<dbReference type="AlphaFoldDB" id="A0A1R3KPG8"/>
<dbReference type="Pfam" id="PF14392">
    <property type="entry name" value="zf-CCHC_4"/>
    <property type="match status" value="1"/>
</dbReference>
<evidence type="ECO:0000256" key="1">
    <source>
        <dbReference type="SAM" id="MobiDB-lite"/>
    </source>
</evidence>
<accession>A0A1R3KPG8</accession>
<comment type="caution">
    <text evidence="3">The sequence shown here is derived from an EMBL/GenBank/DDBJ whole genome shotgun (WGS) entry which is preliminary data.</text>
</comment>
<evidence type="ECO:0000313" key="4">
    <source>
        <dbReference type="Proteomes" id="UP000187203"/>
    </source>
</evidence>